<dbReference type="EMBL" id="CP060007">
    <property type="protein sequence ID" value="QNA43538.1"/>
    <property type="molecule type" value="Genomic_DNA"/>
</dbReference>
<evidence type="ECO:0000313" key="7">
    <source>
        <dbReference type="EMBL" id="QNA43538.1"/>
    </source>
</evidence>
<keyword evidence="4" id="KW-0805">Transcription regulation</keyword>
<evidence type="ECO:0000313" key="8">
    <source>
        <dbReference type="Proteomes" id="UP000515344"/>
    </source>
</evidence>
<comment type="similarity">
    <text evidence="1">Belongs to the NusB family.</text>
</comment>
<keyword evidence="5" id="KW-0804">Transcription</keyword>
<dbReference type="RefSeq" id="WP_182801802.1">
    <property type="nucleotide sequence ID" value="NZ_CP060007.1"/>
</dbReference>
<evidence type="ECO:0000259" key="6">
    <source>
        <dbReference type="Pfam" id="PF01029"/>
    </source>
</evidence>
<dbReference type="InterPro" id="IPR011605">
    <property type="entry name" value="NusB_fam"/>
</dbReference>
<gene>
    <name evidence="7" type="primary">nusB</name>
    <name evidence="7" type="ORF">H4075_15830</name>
</gene>
<dbReference type="Proteomes" id="UP000515344">
    <property type="component" value="Chromosome"/>
</dbReference>
<dbReference type="AlphaFoldDB" id="A0A7G5XDI5"/>
<dbReference type="Gene3D" id="1.10.940.10">
    <property type="entry name" value="NusB-like"/>
    <property type="match status" value="1"/>
</dbReference>
<dbReference type="GO" id="GO:0006353">
    <property type="term" value="P:DNA-templated transcription termination"/>
    <property type="evidence" value="ECO:0007669"/>
    <property type="project" value="InterPro"/>
</dbReference>
<dbReference type="KEGG" id="lacs:H4075_15830"/>
<name>A0A7G5XDI5_9BACT</name>
<keyword evidence="2" id="KW-0889">Transcription antitermination</keyword>
<evidence type="ECO:0000256" key="3">
    <source>
        <dbReference type="ARBA" id="ARBA00022884"/>
    </source>
</evidence>
<reference evidence="8" key="1">
    <citation type="submission" date="2020-08" db="EMBL/GenBank/DDBJ databases">
        <title>Lacibacter sp. S13-6-6 genome sequencing.</title>
        <authorList>
            <person name="Jin L."/>
        </authorList>
    </citation>
    <scope>NUCLEOTIDE SEQUENCE [LARGE SCALE GENOMIC DNA]</scope>
    <source>
        <strain evidence="8">S13-6-6</strain>
    </source>
</reference>
<dbReference type="Pfam" id="PF01029">
    <property type="entry name" value="NusB"/>
    <property type="match status" value="1"/>
</dbReference>
<keyword evidence="3" id="KW-0694">RNA-binding</keyword>
<organism evidence="7 8">
    <name type="scientific">Lacibacter sediminis</name>
    <dbReference type="NCBI Taxonomy" id="2760713"/>
    <lineage>
        <taxon>Bacteria</taxon>
        <taxon>Pseudomonadati</taxon>
        <taxon>Bacteroidota</taxon>
        <taxon>Chitinophagia</taxon>
        <taxon>Chitinophagales</taxon>
        <taxon>Chitinophagaceae</taxon>
        <taxon>Lacibacter</taxon>
    </lineage>
</organism>
<dbReference type="NCBIfam" id="TIGR01951">
    <property type="entry name" value="nusB"/>
    <property type="match status" value="1"/>
</dbReference>
<evidence type="ECO:0000256" key="5">
    <source>
        <dbReference type="ARBA" id="ARBA00023163"/>
    </source>
</evidence>
<sequence length="308" mass="36221">MISRRNIRVKVMQTLYTCFTREGDITKEEAIRTLDKHIDQSRQLFVFLIYILTETARYAEADARQKASKHLPTAADLNINTKISGNTLLWQLLEHTSYDKAAKEIKPELMGAEDWIRKLYSELVTSDVYKQYIKIEGREKKQEKEILEFIFTDLMLPNEDFISFIEERFLHWEDDADMINLLMLNLLQKPHNGDFQQFVSNEKLKFAKDLLLSVIEKEEVCNDYIKDKLQNWDPERTAILDMILMRMGICEFLFFETIPPKVTINEYIDLAKDYSTPQSGHFVNGILDSIHKELATQNKLHKVSFKKP</sequence>
<proteinExistence type="inferred from homology"/>
<keyword evidence="8" id="KW-1185">Reference proteome</keyword>
<dbReference type="GO" id="GO:0005829">
    <property type="term" value="C:cytosol"/>
    <property type="evidence" value="ECO:0007669"/>
    <property type="project" value="TreeGrafter"/>
</dbReference>
<feature type="domain" description="NusB/RsmB/TIM44" evidence="6">
    <location>
        <begin position="196"/>
        <end position="292"/>
    </location>
</feature>
<dbReference type="InterPro" id="IPR035926">
    <property type="entry name" value="NusB-like_sf"/>
</dbReference>
<evidence type="ECO:0000256" key="4">
    <source>
        <dbReference type="ARBA" id="ARBA00023015"/>
    </source>
</evidence>
<accession>A0A7G5XDI5</accession>
<dbReference type="InterPro" id="IPR006027">
    <property type="entry name" value="NusB_RsmB_TIM44"/>
</dbReference>
<protein>
    <submittedName>
        <fullName evidence="7">Transcription antitermination factor NusB</fullName>
    </submittedName>
</protein>
<dbReference type="SUPFAM" id="SSF48013">
    <property type="entry name" value="NusB-like"/>
    <property type="match status" value="1"/>
</dbReference>
<evidence type="ECO:0000256" key="1">
    <source>
        <dbReference type="ARBA" id="ARBA00005952"/>
    </source>
</evidence>
<dbReference type="PANTHER" id="PTHR11078:SF3">
    <property type="entry name" value="ANTITERMINATION NUSB DOMAIN-CONTAINING PROTEIN"/>
    <property type="match status" value="1"/>
</dbReference>
<dbReference type="GO" id="GO:0031564">
    <property type="term" value="P:transcription antitermination"/>
    <property type="evidence" value="ECO:0007669"/>
    <property type="project" value="UniProtKB-KW"/>
</dbReference>
<evidence type="ECO:0000256" key="2">
    <source>
        <dbReference type="ARBA" id="ARBA00022814"/>
    </source>
</evidence>
<dbReference type="GO" id="GO:0003723">
    <property type="term" value="F:RNA binding"/>
    <property type="evidence" value="ECO:0007669"/>
    <property type="project" value="UniProtKB-KW"/>
</dbReference>
<dbReference type="PANTHER" id="PTHR11078">
    <property type="entry name" value="N UTILIZATION SUBSTANCE PROTEIN B-RELATED"/>
    <property type="match status" value="1"/>
</dbReference>